<keyword evidence="6" id="KW-0238">DNA-binding</keyword>
<proteinExistence type="predicted"/>
<evidence type="ECO:0000256" key="2">
    <source>
        <dbReference type="ARBA" id="ARBA00004141"/>
    </source>
</evidence>
<keyword evidence="5 9" id="KW-1133">Transmembrane helix</keyword>
<evidence type="ECO:0000259" key="11">
    <source>
        <dbReference type="PROSITE" id="PS50888"/>
    </source>
</evidence>
<keyword evidence="8" id="KW-0539">Nucleus</keyword>
<evidence type="ECO:0000256" key="9">
    <source>
        <dbReference type="SAM" id="Phobius"/>
    </source>
</evidence>
<feature type="domain" description="BHLH" evidence="11">
    <location>
        <begin position="18"/>
        <end position="69"/>
    </location>
</feature>
<evidence type="ECO:0000313" key="13">
    <source>
        <dbReference type="Proteomes" id="UP001151699"/>
    </source>
</evidence>
<dbReference type="PANTHER" id="PTHR23506">
    <property type="entry name" value="GH10249P"/>
    <property type="match status" value="1"/>
</dbReference>
<sequence length="593" mass="66290">PCLTWACKACKKKSVAVDRRKAATLRERRRLRKVNEAFEVLKRRTSTNPNQRLPKVEILRNAIEYIENLEDLLHDSPVAREPSDIITDISPRSTPPEYVNCWPRNFFKERFHQMSKDGDKNMPLSGRKFCVFESRMCNYKNRTFQAFLVYLSLLLDNILLTVIVPILPDYLSHLHNDGFVSMPNSLLYKSFDLHYVPTILGKHPLAGNSIINFTISKNKEKRLEELIDQDVQKDQKQYLDVENSSIGILLAGKALVQLIVTPVVVFAIGVSYYALLFARALQGVASSCIGVCGMSLVAQLYPEEEKRSKVMGIILGSIALGVLLGYPFGGILYDFVGKSAPFYILSCIIFSVFPSCEGSKCCVLLTDGMILKIATAILISTSAMAILEPCLPIWLMENLHPKKWQIGTVFIPDSIGYFIGTNFFATIAYKIGQIKVSITSLVLVGLSCFLIPNAKSVVGLLIPHFSLGLGIGTLDAALIPYMATLVDSKYGDEESTTSDTVSNYGAIYAIQQISVSLAYSLGPIFGGEMAQYFGFYWLMLFIGTLNILYGVFLLFLLTNWNDKISSKSNTEILLNEYHPSNPHKRFYNSMNIP</sequence>
<name>A0A9Q0MT43_9DIPT</name>
<feature type="non-terminal residue" evidence="12">
    <location>
        <position position="593"/>
    </location>
</feature>
<evidence type="ECO:0000256" key="5">
    <source>
        <dbReference type="ARBA" id="ARBA00022989"/>
    </source>
</evidence>
<keyword evidence="13" id="KW-1185">Reference proteome</keyword>
<dbReference type="OrthoDB" id="5086884at2759"/>
<feature type="transmembrane region" description="Helical" evidence="9">
    <location>
        <begin position="436"/>
        <end position="454"/>
    </location>
</feature>
<dbReference type="InterPro" id="IPR020846">
    <property type="entry name" value="MFS_dom"/>
</dbReference>
<evidence type="ECO:0000313" key="12">
    <source>
        <dbReference type="EMBL" id="KAJ6637229.1"/>
    </source>
</evidence>
<dbReference type="SUPFAM" id="SSF47459">
    <property type="entry name" value="HLH, helix-loop-helix DNA-binding domain"/>
    <property type="match status" value="1"/>
</dbReference>
<keyword evidence="7 9" id="KW-0472">Membrane</keyword>
<comment type="caution">
    <text evidence="12">The sequence shown here is derived from an EMBL/GenBank/DDBJ whole genome shotgun (WGS) entry which is preliminary data.</text>
</comment>
<dbReference type="EMBL" id="WJQU01000003">
    <property type="protein sequence ID" value="KAJ6637229.1"/>
    <property type="molecule type" value="Genomic_DNA"/>
</dbReference>
<dbReference type="Pfam" id="PF07690">
    <property type="entry name" value="MFS_1"/>
    <property type="match status" value="2"/>
</dbReference>
<dbReference type="Pfam" id="PF00010">
    <property type="entry name" value="HLH"/>
    <property type="match status" value="1"/>
</dbReference>
<feature type="transmembrane region" description="Helical" evidence="9">
    <location>
        <begin position="310"/>
        <end position="328"/>
    </location>
</feature>
<dbReference type="GO" id="GO:0030672">
    <property type="term" value="C:synaptic vesicle membrane"/>
    <property type="evidence" value="ECO:0007669"/>
    <property type="project" value="TreeGrafter"/>
</dbReference>
<keyword evidence="3" id="KW-0813">Transport</keyword>
<evidence type="ECO:0000256" key="1">
    <source>
        <dbReference type="ARBA" id="ARBA00004123"/>
    </source>
</evidence>
<dbReference type="GO" id="GO:0015842">
    <property type="term" value="P:aminergic neurotransmitter loading into synaptic vesicle"/>
    <property type="evidence" value="ECO:0007669"/>
    <property type="project" value="TreeGrafter"/>
</dbReference>
<dbReference type="InterPro" id="IPR036638">
    <property type="entry name" value="HLH_DNA-bd_sf"/>
</dbReference>
<dbReference type="PROSITE" id="PS50850">
    <property type="entry name" value="MFS"/>
    <property type="match status" value="1"/>
</dbReference>
<dbReference type="GO" id="GO:0043195">
    <property type="term" value="C:terminal bouton"/>
    <property type="evidence" value="ECO:0007669"/>
    <property type="project" value="TreeGrafter"/>
</dbReference>
<feature type="transmembrane region" description="Helical" evidence="9">
    <location>
        <begin position="534"/>
        <end position="557"/>
    </location>
</feature>
<dbReference type="PROSITE" id="PS50888">
    <property type="entry name" value="BHLH"/>
    <property type="match status" value="1"/>
</dbReference>
<dbReference type="InterPro" id="IPR036259">
    <property type="entry name" value="MFS_trans_sf"/>
</dbReference>
<protein>
    <submittedName>
        <fullName evidence="12">Synaptic vesicular amine transporter</fullName>
    </submittedName>
</protein>
<evidence type="ECO:0000256" key="3">
    <source>
        <dbReference type="ARBA" id="ARBA00022448"/>
    </source>
</evidence>
<dbReference type="CDD" id="cd19699">
    <property type="entry name" value="bHLH_TS_dMYOD_like"/>
    <property type="match status" value="1"/>
</dbReference>
<evidence type="ECO:0000256" key="7">
    <source>
        <dbReference type="ARBA" id="ARBA00023136"/>
    </source>
</evidence>
<dbReference type="SMART" id="SM00353">
    <property type="entry name" value="HLH"/>
    <property type="match status" value="1"/>
</dbReference>
<dbReference type="FunFam" id="1.20.1250.20:FF:000401">
    <property type="entry name" value="Vesicular amine transporter"/>
    <property type="match status" value="1"/>
</dbReference>
<dbReference type="AlphaFoldDB" id="A0A9Q0MT43"/>
<feature type="transmembrane region" description="Helical" evidence="9">
    <location>
        <begin position="280"/>
        <end position="298"/>
    </location>
</feature>
<keyword evidence="4 9" id="KW-0812">Transmembrane</keyword>
<dbReference type="InterPro" id="IPR011598">
    <property type="entry name" value="bHLH_dom"/>
</dbReference>
<feature type="transmembrane region" description="Helical" evidence="9">
    <location>
        <begin position="460"/>
        <end position="483"/>
    </location>
</feature>
<evidence type="ECO:0000259" key="10">
    <source>
        <dbReference type="PROSITE" id="PS50850"/>
    </source>
</evidence>
<evidence type="ECO:0000256" key="6">
    <source>
        <dbReference type="ARBA" id="ARBA00023125"/>
    </source>
</evidence>
<dbReference type="Gene3D" id="4.10.280.10">
    <property type="entry name" value="Helix-loop-helix DNA-binding domain"/>
    <property type="match status" value="1"/>
</dbReference>
<feature type="transmembrane region" description="Helical" evidence="9">
    <location>
        <begin position="407"/>
        <end position="429"/>
    </location>
</feature>
<dbReference type="GO" id="GO:0005634">
    <property type="term" value="C:nucleus"/>
    <property type="evidence" value="ECO:0007669"/>
    <property type="project" value="UniProtKB-SubCell"/>
</dbReference>
<comment type="subcellular location">
    <subcellularLocation>
        <location evidence="2">Membrane</location>
        <topology evidence="2">Multi-pass membrane protein</topology>
    </subcellularLocation>
    <subcellularLocation>
        <location evidence="1">Nucleus</location>
    </subcellularLocation>
</comment>
<accession>A0A9Q0MT43</accession>
<feature type="transmembrane region" description="Helical" evidence="9">
    <location>
        <begin position="369"/>
        <end position="387"/>
    </location>
</feature>
<feature type="transmembrane region" description="Helical" evidence="9">
    <location>
        <begin position="147"/>
        <end position="167"/>
    </location>
</feature>
<dbReference type="PANTHER" id="PTHR23506:SF4">
    <property type="entry name" value="PORTABELLA"/>
    <property type="match status" value="1"/>
</dbReference>
<feature type="transmembrane region" description="Helical" evidence="9">
    <location>
        <begin position="254"/>
        <end position="274"/>
    </location>
</feature>
<dbReference type="SUPFAM" id="SSF103473">
    <property type="entry name" value="MFS general substrate transporter"/>
    <property type="match status" value="1"/>
</dbReference>
<dbReference type="InterPro" id="IPR011701">
    <property type="entry name" value="MFS"/>
</dbReference>
<feature type="transmembrane region" description="Helical" evidence="9">
    <location>
        <begin position="340"/>
        <end position="357"/>
    </location>
</feature>
<dbReference type="GO" id="GO:0003677">
    <property type="term" value="F:DNA binding"/>
    <property type="evidence" value="ECO:0007669"/>
    <property type="project" value="UniProtKB-KW"/>
</dbReference>
<evidence type="ECO:0000256" key="4">
    <source>
        <dbReference type="ARBA" id="ARBA00022692"/>
    </source>
</evidence>
<dbReference type="InterPro" id="IPR050930">
    <property type="entry name" value="MFS_Vesicular_Transporter"/>
</dbReference>
<gene>
    <name evidence="12" type="primary">SLC18A2_0</name>
    <name evidence="12" type="ORF">Bhyg_09959</name>
</gene>
<dbReference type="FunFam" id="4.10.280.10:FF:000005">
    <property type="entry name" value="Myogenic factor"/>
    <property type="match status" value="1"/>
</dbReference>
<feature type="domain" description="Major facilitator superfamily (MFS) profile" evidence="10">
    <location>
        <begin position="369"/>
        <end position="593"/>
    </location>
</feature>
<dbReference type="Proteomes" id="UP001151699">
    <property type="component" value="Chromosome X"/>
</dbReference>
<evidence type="ECO:0000256" key="8">
    <source>
        <dbReference type="ARBA" id="ARBA00023242"/>
    </source>
</evidence>
<dbReference type="GO" id="GO:0005335">
    <property type="term" value="F:serotonin:sodium:chloride symporter activity"/>
    <property type="evidence" value="ECO:0007669"/>
    <property type="project" value="TreeGrafter"/>
</dbReference>
<reference evidence="12" key="1">
    <citation type="submission" date="2022-07" db="EMBL/GenBank/DDBJ databases">
        <authorList>
            <person name="Trinca V."/>
            <person name="Uliana J.V.C."/>
            <person name="Torres T.T."/>
            <person name="Ward R.J."/>
            <person name="Monesi N."/>
        </authorList>
    </citation>
    <scope>NUCLEOTIDE SEQUENCE</scope>
    <source>
        <strain evidence="12">HSMRA1968</strain>
        <tissue evidence="12">Whole embryos</tissue>
    </source>
</reference>
<dbReference type="Gene3D" id="1.20.1250.20">
    <property type="entry name" value="MFS general substrate transporter like domains"/>
    <property type="match status" value="2"/>
</dbReference>
<organism evidence="12 13">
    <name type="scientific">Pseudolycoriella hygida</name>
    <dbReference type="NCBI Taxonomy" id="35572"/>
    <lineage>
        <taxon>Eukaryota</taxon>
        <taxon>Metazoa</taxon>
        <taxon>Ecdysozoa</taxon>
        <taxon>Arthropoda</taxon>
        <taxon>Hexapoda</taxon>
        <taxon>Insecta</taxon>
        <taxon>Pterygota</taxon>
        <taxon>Neoptera</taxon>
        <taxon>Endopterygota</taxon>
        <taxon>Diptera</taxon>
        <taxon>Nematocera</taxon>
        <taxon>Sciaroidea</taxon>
        <taxon>Sciaridae</taxon>
        <taxon>Pseudolycoriella</taxon>
    </lineage>
</organism>
<dbReference type="GO" id="GO:0046983">
    <property type="term" value="F:protein dimerization activity"/>
    <property type="evidence" value="ECO:0007669"/>
    <property type="project" value="InterPro"/>
</dbReference>